<feature type="region of interest" description="Disordered" evidence="1">
    <location>
        <begin position="1"/>
        <end position="98"/>
    </location>
</feature>
<evidence type="ECO:0000313" key="2">
    <source>
        <dbReference type="EMBL" id="KAG2299294.1"/>
    </source>
</evidence>
<name>A0A8X7V209_BRACI</name>
<protein>
    <submittedName>
        <fullName evidence="2">Uncharacterized protein</fullName>
    </submittedName>
</protein>
<gene>
    <name evidence="2" type="ORF">Bca52824_035766</name>
</gene>
<accession>A0A8X7V209</accession>
<evidence type="ECO:0000256" key="1">
    <source>
        <dbReference type="SAM" id="MobiDB-lite"/>
    </source>
</evidence>
<dbReference type="Proteomes" id="UP000886595">
    <property type="component" value="Unassembled WGS sequence"/>
</dbReference>
<evidence type="ECO:0000313" key="3">
    <source>
        <dbReference type="Proteomes" id="UP000886595"/>
    </source>
</evidence>
<organism evidence="2 3">
    <name type="scientific">Brassica carinata</name>
    <name type="common">Ethiopian mustard</name>
    <name type="synonym">Abyssinian cabbage</name>
    <dbReference type="NCBI Taxonomy" id="52824"/>
    <lineage>
        <taxon>Eukaryota</taxon>
        <taxon>Viridiplantae</taxon>
        <taxon>Streptophyta</taxon>
        <taxon>Embryophyta</taxon>
        <taxon>Tracheophyta</taxon>
        <taxon>Spermatophyta</taxon>
        <taxon>Magnoliopsida</taxon>
        <taxon>eudicotyledons</taxon>
        <taxon>Gunneridae</taxon>
        <taxon>Pentapetalae</taxon>
        <taxon>rosids</taxon>
        <taxon>malvids</taxon>
        <taxon>Brassicales</taxon>
        <taxon>Brassicaceae</taxon>
        <taxon>Brassiceae</taxon>
        <taxon>Brassica</taxon>
    </lineage>
</organism>
<keyword evidence="3" id="KW-1185">Reference proteome</keyword>
<comment type="caution">
    <text evidence="2">The sequence shown here is derived from an EMBL/GenBank/DDBJ whole genome shotgun (WGS) entry which is preliminary data.</text>
</comment>
<dbReference type="EMBL" id="JAAMPC010000008">
    <property type="protein sequence ID" value="KAG2299294.1"/>
    <property type="molecule type" value="Genomic_DNA"/>
</dbReference>
<dbReference type="AlphaFoldDB" id="A0A8X7V209"/>
<sequence length="98" mass="11117">MLVKQAQATQLPRATTDDTPPPHAINLPRATSIATCCHQRTPRDQSELGLQRTPCTSSRDNRGSKGERTETRRISDLNHRRAQLQHIRTTTPERKHKS</sequence>
<reference evidence="2 3" key="1">
    <citation type="submission" date="2020-02" db="EMBL/GenBank/DDBJ databases">
        <authorList>
            <person name="Ma Q."/>
            <person name="Huang Y."/>
            <person name="Song X."/>
            <person name="Pei D."/>
        </authorList>
    </citation>
    <scope>NUCLEOTIDE SEQUENCE [LARGE SCALE GENOMIC DNA]</scope>
    <source>
        <strain evidence="2">Sxm20200214</strain>
        <tissue evidence="2">Leaf</tissue>
    </source>
</reference>
<proteinExistence type="predicted"/>
<feature type="compositionally biased region" description="Basic and acidic residues" evidence="1">
    <location>
        <begin position="59"/>
        <end position="79"/>
    </location>
</feature>
<feature type="compositionally biased region" description="Polar residues" evidence="1">
    <location>
        <begin position="1"/>
        <end position="13"/>
    </location>
</feature>